<keyword evidence="3 7" id="KW-0238">DNA-binding</keyword>
<dbReference type="GO" id="GO:0003677">
    <property type="term" value="F:DNA binding"/>
    <property type="evidence" value="ECO:0007669"/>
    <property type="project" value="UniProtKB-KW"/>
</dbReference>
<dbReference type="InterPro" id="IPR011006">
    <property type="entry name" value="CheY-like_superfamily"/>
</dbReference>
<reference evidence="10 11" key="1">
    <citation type="submission" date="2024-06" db="EMBL/GenBank/DDBJ databases">
        <title>Genomic Encyclopedia of Type Strains, Phase IV (KMG-IV): sequencing the most valuable type-strain genomes for metagenomic binning, comparative biology and taxonomic classification.</title>
        <authorList>
            <person name="Goeker M."/>
        </authorList>
    </citation>
    <scope>NUCLEOTIDE SEQUENCE [LARGE SCALE GENOMIC DNA]</scope>
    <source>
        <strain evidence="10 11">DSM 29492</strain>
    </source>
</reference>
<evidence type="ECO:0000259" key="8">
    <source>
        <dbReference type="PROSITE" id="PS50110"/>
    </source>
</evidence>
<dbReference type="InterPro" id="IPR016032">
    <property type="entry name" value="Sig_transdc_resp-reg_C-effctor"/>
</dbReference>
<dbReference type="InterPro" id="IPR036388">
    <property type="entry name" value="WH-like_DNA-bd_sf"/>
</dbReference>
<comment type="function">
    <text evidence="5">May play the central regulatory role in sporulation. It may be an element of the effector pathway responsible for the activation of sporulation genes in response to nutritional stress. Spo0A may act in concert with spo0H (a sigma factor) to control the expression of some genes that are critical to the sporulation process.</text>
</comment>
<dbReference type="Gene3D" id="1.10.10.10">
    <property type="entry name" value="Winged helix-like DNA-binding domain superfamily/Winged helix DNA-binding domain"/>
    <property type="match status" value="1"/>
</dbReference>
<keyword evidence="6" id="KW-0597">Phosphoprotein</keyword>
<dbReference type="PANTHER" id="PTHR48111:SF2">
    <property type="entry name" value="RESPONSE REGULATOR SAER"/>
    <property type="match status" value="1"/>
</dbReference>
<evidence type="ECO:0000256" key="7">
    <source>
        <dbReference type="PROSITE-ProRule" id="PRU01091"/>
    </source>
</evidence>
<keyword evidence="11" id="KW-1185">Reference proteome</keyword>
<keyword evidence="2" id="KW-0805">Transcription regulation</keyword>
<evidence type="ECO:0000256" key="3">
    <source>
        <dbReference type="ARBA" id="ARBA00023125"/>
    </source>
</evidence>
<dbReference type="PROSITE" id="PS51755">
    <property type="entry name" value="OMPR_PHOB"/>
    <property type="match status" value="1"/>
</dbReference>
<feature type="domain" description="Response regulatory" evidence="8">
    <location>
        <begin position="4"/>
        <end position="116"/>
    </location>
</feature>
<dbReference type="Pfam" id="PF00072">
    <property type="entry name" value="Response_reg"/>
    <property type="match status" value="1"/>
</dbReference>
<dbReference type="EMBL" id="JBEPMJ010000012">
    <property type="protein sequence ID" value="MET3750627.1"/>
    <property type="molecule type" value="Genomic_DNA"/>
</dbReference>
<protein>
    <recommendedName>
        <fullName evidence="1">Stage 0 sporulation protein A homolog</fullName>
    </recommendedName>
</protein>
<evidence type="ECO:0000256" key="2">
    <source>
        <dbReference type="ARBA" id="ARBA00023015"/>
    </source>
</evidence>
<evidence type="ECO:0000256" key="4">
    <source>
        <dbReference type="ARBA" id="ARBA00023163"/>
    </source>
</evidence>
<sequence length="179" mass="20705">MKNHILIVEDDEAIREGVRILLEGEGYTVQEAEDGFQCLKKLSAETDLIILDIMMPGISGIKTCEEIRKTSHVPVLFLTAKGQESDKLIGLMAGGDDYLVKPFSYAELLARVKALLRRYCVYSQPLKTEKKTEQWLEYGKLKVNTQYNEVYREGEEIHLREMEYRLLLLMMENPQKIFL</sequence>
<gene>
    <name evidence="10" type="ORF">ABID24_001879</name>
</gene>
<dbReference type="Gene3D" id="3.40.50.2300">
    <property type="match status" value="1"/>
</dbReference>
<dbReference type="Proteomes" id="UP001549106">
    <property type="component" value="Unassembled WGS sequence"/>
</dbReference>
<proteinExistence type="predicted"/>
<feature type="DNA-binding region" description="OmpR/PhoB-type" evidence="7">
    <location>
        <begin position="133"/>
        <end position="179"/>
    </location>
</feature>
<dbReference type="InterPro" id="IPR039420">
    <property type="entry name" value="WalR-like"/>
</dbReference>
<dbReference type="PANTHER" id="PTHR48111">
    <property type="entry name" value="REGULATOR OF RPOS"/>
    <property type="match status" value="1"/>
</dbReference>
<keyword evidence="4" id="KW-0804">Transcription</keyword>
<evidence type="ECO:0000256" key="1">
    <source>
        <dbReference type="ARBA" id="ARBA00018672"/>
    </source>
</evidence>
<evidence type="ECO:0000313" key="11">
    <source>
        <dbReference type="Proteomes" id="UP001549106"/>
    </source>
</evidence>
<evidence type="ECO:0000259" key="9">
    <source>
        <dbReference type="PROSITE" id="PS51755"/>
    </source>
</evidence>
<organism evidence="10 11">
    <name type="scientific">Blautia caecimuris</name>
    <dbReference type="NCBI Taxonomy" id="1796615"/>
    <lineage>
        <taxon>Bacteria</taxon>
        <taxon>Bacillati</taxon>
        <taxon>Bacillota</taxon>
        <taxon>Clostridia</taxon>
        <taxon>Lachnospirales</taxon>
        <taxon>Lachnospiraceae</taxon>
        <taxon>Blautia</taxon>
    </lineage>
</organism>
<evidence type="ECO:0000313" key="10">
    <source>
        <dbReference type="EMBL" id="MET3750627.1"/>
    </source>
</evidence>
<dbReference type="SUPFAM" id="SSF52172">
    <property type="entry name" value="CheY-like"/>
    <property type="match status" value="1"/>
</dbReference>
<dbReference type="SMART" id="SM00448">
    <property type="entry name" value="REC"/>
    <property type="match status" value="1"/>
</dbReference>
<evidence type="ECO:0000256" key="5">
    <source>
        <dbReference type="ARBA" id="ARBA00024867"/>
    </source>
</evidence>
<dbReference type="Gene3D" id="6.10.250.690">
    <property type="match status" value="1"/>
</dbReference>
<evidence type="ECO:0000256" key="6">
    <source>
        <dbReference type="PROSITE-ProRule" id="PRU00169"/>
    </source>
</evidence>
<dbReference type="InterPro" id="IPR001867">
    <property type="entry name" value="OmpR/PhoB-type_DNA-bd"/>
</dbReference>
<name>A0ABV2M5J9_9FIRM</name>
<comment type="caution">
    <text evidence="10">The sequence shown here is derived from an EMBL/GenBank/DDBJ whole genome shotgun (WGS) entry which is preliminary data.</text>
</comment>
<dbReference type="PROSITE" id="PS50110">
    <property type="entry name" value="RESPONSE_REGULATORY"/>
    <property type="match status" value="1"/>
</dbReference>
<dbReference type="SUPFAM" id="SSF46894">
    <property type="entry name" value="C-terminal effector domain of the bipartite response regulators"/>
    <property type="match status" value="1"/>
</dbReference>
<dbReference type="InterPro" id="IPR001789">
    <property type="entry name" value="Sig_transdc_resp-reg_receiver"/>
</dbReference>
<feature type="domain" description="OmpR/PhoB-type" evidence="9">
    <location>
        <begin position="133"/>
        <end position="179"/>
    </location>
</feature>
<dbReference type="CDD" id="cd17574">
    <property type="entry name" value="REC_OmpR"/>
    <property type="match status" value="1"/>
</dbReference>
<feature type="modified residue" description="4-aspartylphosphate" evidence="6">
    <location>
        <position position="52"/>
    </location>
</feature>
<accession>A0ABV2M5J9</accession>